<dbReference type="GO" id="GO:0016491">
    <property type="term" value="F:oxidoreductase activity"/>
    <property type="evidence" value="ECO:0007669"/>
    <property type="project" value="InterPro"/>
</dbReference>
<proteinExistence type="predicted"/>
<keyword evidence="1" id="KW-1133">Transmembrane helix</keyword>
<dbReference type="EMBL" id="CACSII010000001">
    <property type="protein sequence ID" value="CAA0082233.1"/>
    <property type="molecule type" value="Genomic_DNA"/>
</dbReference>
<keyword evidence="1" id="KW-0472">Membrane</keyword>
<dbReference type="GO" id="GO:0016209">
    <property type="term" value="F:antioxidant activity"/>
    <property type="evidence" value="ECO:0007669"/>
    <property type="project" value="InterPro"/>
</dbReference>
<reference evidence="3 4" key="1">
    <citation type="submission" date="2019-11" db="EMBL/GenBank/DDBJ databases">
        <authorList>
            <person name="Holert J."/>
        </authorList>
    </citation>
    <scope>NUCLEOTIDE SEQUENCE [LARGE SCALE GENOMIC DNA]</scope>
    <source>
        <strain evidence="3">BC5_2</strain>
    </source>
</reference>
<accession>A0A5S9N0W7</accession>
<evidence type="ECO:0000313" key="3">
    <source>
        <dbReference type="EMBL" id="CAA0082233.1"/>
    </source>
</evidence>
<keyword evidence="1" id="KW-0812">Transmembrane</keyword>
<dbReference type="SUPFAM" id="SSF52833">
    <property type="entry name" value="Thioredoxin-like"/>
    <property type="match status" value="1"/>
</dbReference>
<evidence type="ECO:0000313" key="4">
    <source>
        <dbReference type="Proteomes" id="UP000434580"/>
    </source>
</evidence>
<evidence type="ECO:0000256" key="1">
    <source>
        <dbReference type="SAM" id="Phobius"/>
    </source>
</evidence>
<dbReference type="InterPro" id="IPR036249">
    <property type="entry name" value="Thioredoxin-like_sf"/>
</dbReference>
<sequence>MITTMMGFAVGFLFLAVMILAAGFWILARQIGVLFERIAPMGALVNDAGPQIGDTTPVFSLPSLTGGSVDIDHDQPKAMLVFFLSPTCPVCKKLLPVLRSIRRSEASWLDLTLASDGELEKHQRFIEHMKLTEFPYVLSTELGLGYRVSRLPFAVLIDRHGVIRSKGLINSREQLESLFNAMELGVDSIQDYLDTSSAQGA</sequence>
<protein>
    <submittedName>
        <fullName evidence="3">Methylamine utilization protein MauD</fullName>
    </submittedName>
</protein>
<feature type="domain" description="Thioredoxin" evidence="2">
    <location>
        <begin position="50"/>
        <end position="184"/>
    </location>
</feature>
<organism evidence="3 4">
    <name type="scientific">BD1-7 clade bacterium</name>
    <dbReference type="NCBI Taxonomy" id="2029982"/>
    <lineage>
        <taxon>Bacteria</taxon>
        <taxon>Pseudomonadati</taxon>
        <taxon>Pseudomonadota</taxon>
        <taxon>Gammaproteobacteria</taxon>
        <taxon>Cellvibrionales</taxon>
        <taxon>Spongiibacteraceae</taxon>
        <taxon>BD1-7 clade</taxon>
    </lineage>
</organism>
<name>A0A5S9N0W7_9GAMM</name>
<dbReference type="InterPro" id="IPR013766">
    <property type="entry name" value="Thioredoxin_domain"/>
</dbReference>
<gene>
    <name evidence="3" type="primary">mauD</name>
    <name evidence="3" type="ORF">DPBNPPHM_00434</name>
</gene>
<dbReference type="Gene3D" id="3.40.30.10">
    <property type="entry name" value="Glutaredoxin"/>
    <property type="match status" value="1"/>
</dbReference>
<feature type="transmembrane region" description="Helical" evidence="1">
    <location>
        <begin position="6"/>
        <end position="28"/>
    </location>
</feature>
<dbReference type="Pfam" id="PF00578">
    <property type="entry name" value="AhpC-TSA"/>
    <property type="match status" value="1"/>
</dbReference>
<evidence type="ECO:0000259" key="2">
    <source>
        <dbReference type="PROSITE" id="PS51352"/>
    </source>
</evidence>
<dbReference type="InterPro" id="IPR000866">
    <property type="entry name" value="AhpC/TSA"/>
</dbReference>
<dbReference type="Proteomes" id="UP000434580">
    <property type="component" value="Unassembled WGS sequence"/>
</dbReference>
<dbReference type="AlphaFoldDB" id="A0A5S9N0W7"/>
<dbReference type="PROSITE" id="PS51352">
    <property type="entry name" value="THIOREDOXIN_2"/>
    <property type="match status" value="1"/>
</dbReference>